<dbReference type="EMBL" id="JBHRTA010000038">
    <property type="protein sequence ID" value="MFC3199051.1"/>
    <property type="molecule type" value="Genomic_DNA"/>
</dbReference>
<keyword evidence="2" id="KW-1185">Reference proteome</keyword>
<name>A0ABV7JM06_9SPHI</name>
<comment type="caution">
    <text evidence="1">The sequence shown here is derived from an EMBL/GenBank/DDBJ whole genome shotgun (WGS) entry which is preliminary data.</text>
</comment>
<evidence type="ECO:0000313" key="1">
    <source>
        <dbReference type="EMBL" id="MFC3199051.1"/>
    </source>
</evidence>
<reference evidence="2" key="1">
    <citation type="journal article" date="2019" name="Int. J. Syst. Evol. Microbiol.">
        <title>The Global Catalogue of Microorganisms (GCM) 10K type strain sequencing project: providing services to taxonomists for standard genome sequencing and annotation.</title>
        <authorList>
            <consortium name="The Broad Institute Genomics Platform"/>
            <consortium name="The Broad Institute Genome Sequencing Center for Infectious Disease"/>
            <person name="Wu L."/>
            <person name="Ma J."/>
        </authorList>
    </citation>
    <scope>NUCLEOTIDE SEQUENCE [LARGE SCALE GENOMIC DNA]</scope>
    <source>
        <strain evidence="2">KCTC 52416</strain>
    </source>
</reference>
<protein>
    <submittedName>
        <fullName evidence="1">RNA polymerase sigma factor</fullName>
    </submittedName>
</protein>
<evidence type="ECO:0000313" key="2">
    <source>
        <dbReference type="Proteomes" id="UP001595526"/>
    </source>
</evidence>
<accession>A0ABV7JM06</accession>
<dbReference type="RefSeq" id="WP_379024297.1">
    <property type="nucleotide sequence ID" value="NZ_JBHRTA010000038.1"/>
</dbReference>
<gene>
    <name evidence="1" type="ORF">ACFOET_15610</name>
</gene>
<dbReference type="Proteomes" id="UP001595526">
    <property type="component" value="Unassembled WGS sequence"/>
</dbReference>
<dbReference type="SUPFAM" id="SSF88946">
    <property type="entry name" value="Sigma2 domain of RNA polymerase sigma factors"/>
    <property type="match status" value="1"/>
</dbReference>
<organism evidence="1 2">
    <name type="scientific">Parapedobacter deserti</name>
    <dbReference type="NCBI Taxonomy" id="1912957"/>
    <lineage>
        <taxon>Bacteria</taxon>
        <taxon>Pseudomonadati</taxon>
        <taxon>Bacteroidota</taxon>
        <taxon>Sphingobacteriia</taxon>
        <taxon>Sphingobacteriales</taxon>
        <taxon>Sphingobacteriaceae</taxon>
        <taxon>Parapedobacter</taxon>
    </lineage>
</organism>
<dbReference type="InterPro" id="IPR013325">
    <property type="entry name" value="RNA_pol_sigma_r2"/>
</dbReference>
<dbReference type="Gene3D" id="1.10.1740.10">
    <property type="match status" value="1"/>
</dbReference>
<proteinExistence type="predicted"/>
<sequence>MALLESLYQCIFPVVARHVARRGGTFEEAKDVFHDALLIYYEKARDRQLTLQRSEAAYVYGVARHLWTKRYKENLRYASLDQLMGSYNDDGSSPEWADDASTPEADRVVNRVARILNAAGRKCMELLTAFYYEKLAMEEVATRFGFSGTRSATVQKFKCLEKVRRVVKEKSLQYEDFVG</sequence>